<protein>
    <submittedName>
        <fullName evidence="1">Uncharacterized protein</fullName>
    </submittedName>
</protein>
<sequence length="45" mass="4932">MTTRSDLNRHDWPNTGFHCATCGWPLHASIVADGHATHPTCEVTS</sequence>
<keyword evidence="2" id="KW-1185">Reference proteome</keyword>
<dbReference type="AlphaFoldDB" id="A0AA94L085"/>
<dbReference type="EMBL" id="FOZN01000003">
    <property type="protein sequence ID" value="SFS15692.1"/>
    <property type="molecule type" value="Genomic_DNA"/>
</dbReference>
<gene>
    <name evidence="1" type="ORF">SAMN04487783_2104</name>
</gene>
<evidence type="ECO:0000313" key="2">
    <source>
        <dbReference type="Proteomes" id="UP000198506"/>
    </source>
</evidence>
<proteinExistence type="predicted"/>
<name>A0AA94L085_9MICO</name>
<organism evidence="1 2">
    <name type="scientific">Agrococcus baldri</name>
    <dbReference type="NCBI Taxonomy" id="153730"/>
    <lineage>
        <taxon>Bacteria</taxon>
        <taxon>Bacillati</taxon>
        <taxon>Actinomycetota</taxon>
        <taxon>Actinomycetes</taxon>
        <taxon>Micrococcales</taxon>
        <taxon>Microbacteriaceae</taxon>
        <taxon>Agrococcus</taxon>
    </lineage>
</organism>
<accession>A0AA94L085</accession>
<reference evidence="1 2" key="1">
    <citation type="submission" date="2016-10" db="EMBL/GenBank/DDBJ databases">
        <authorList>
            <person name="Varghese N."/>
            <person name="Submissions S."/>
        </authorList>
    </citation>
    <scope>NUCLEOTIDE SEQUENCE [LARGE SCALE GENOMIC DNA]</scope>
    <source>
        <strain evidence="1 2">IAM 15147</strain>
    </source>
</reference>
<comment type="caution">
    <text evidence="1">The sequence shown here is derived from an EMBL/GenBank/DDBJ whole genome shotgun (WGS) entry which is preliminary data.</text>
</comment>
<dbReference type="Proteomes" id="UP000198506">
    <property type="component" value="Unassembled WGS sequence"/>
</dbReference>
<evidence type="ECO:0000313" key="1">
    <source>
        <dbReference type="EMBL" id="SFS15692.1"/>
    </source>
</evidence>